<protein>
    <submittedName>
        <fullName evidence="2">Uncharacterized protein</fullName>
    </submittedName>
</protein>
<sequence>MLFVKLFRSAFSLLIVAPSTRQQEKPTLCYRLNSRIANLKPYNLKFSWRSCN</sequence>
<name>A0A2P2MXJ5_RHIMU</name>
<evidence type="ECO:0000313" key="2">
    <source>
        <dbReference type="EMBL" id="MBX34919.1"/>
    </source>
</evidence>
<dbReference type="EMBL" id="GGEC01054435">
    <property type="protein sequence ID" value="MBX34919.1"/>
    <property type="molecule type" value="Transcribed_RNA"/>
</dbReference>
<dbReference type="AlphaFoldDB" id="A0A2P2MXJ5"/>
<reference evidence="2" key="1">
    <citation type="submission" date="2018-02" db="EMBL/GenBank/DDBJ databases">
        <title>Rhizophora mucronata_Transcriptome.</title>
        <authorList>
            <person name="Meera S.P."/>
            <person name="Sreeshan A."/>
            <person name="Augustine A."/>
        </authorList>
    </citation>
    <scope>NUCLEOTIDE SEQUENCE</scope>
    <source>
        <tissue evidence="2">Leaf</tissue>
    </source>
</reference>
<proteinExistence type="predicted"/>
<keyword evidence="1" id="KW-0732">Signal</keyword>
<accession>A0A2P2MXJ5</accession>
<organism evidence="2">
    <name type="scientific">Rhizophora mucronata</name>
    <name type="common">Asiatic mangrove</name>
    <dbReference type="NCBI Taxonomy" id="61149"/>
    <lineage>
        <taxon>Eukaryota</taxon>
        <taxon>Viridiplantae</taxon>
        <taxon>Streptophyta</taxon>
        <taxon>Embryophyta</taxon>
        <taxon>Tracheophyta</taxon>
        <taxon>Spermatophyta</taxon>
        <taxon>Magnoliopsida</taxon>
        <taxon>eudicotyledons</taxon>
        <taxon>Gunneridae</taxon>
        <taxon>Pentapetalae</taxon>
        <taxon>rosids</taxon>
        <taxon>fabids</taxon>
        <taxon>Malpighiales</taxon>
        <taxon>Rhizophoraceae</taxon>
        <taxon>Rhizophora</taxon>
    </lineage>
</organism>
<feature type="signal peptide" evidence="1">
    <location>
        <begin position="1"/>
        <end position="22"/>
    </location>
</feature>
<evidence type="ECO:0000256" key="1">
    <source>
        <dbReference type="SAM" id="SignalP"/>
    </source>
</evidence>
<feature type="chain" id="PRO_5015193351" evidence="1">
    <location>
        <begin position="23"/>
        <end position="52"/>
    </location>
</feature>